<proteinExistence type="predicted"/>
<accession>A6KF79</accession>
<evidence type="ECO:0000313" key="1">
    <source>
        <dbReference type="EMBL" id="EDL90931.1"/>
    </source>
</evidence>
<dbReference type="AlphaFoldDB" id="A6KF79"/>
<protein>
    <submittedName>
        <fullName evidence="1">RCG35631, isoform CRA_b</fullName>
    </submittedName>
</protein>
<dbReference type="Proteomes" id="UP000234681">
    <property type="component" value="Chromosome 9"/>
</dbReference>
<dbReference type="EMBL" id="CH474043">
    <property type="protein sequence ID" value="EDL90931.1"/>
    <property type="molecule type" value="Genomic_DNA"/>
</dbReference>
<reference evidence="2" key="1">
    <citation type="submission" date="2005-09" db="EMBL/GenBank/DDBJ databases">
        <authorList>
            <person name="Mural R.J."/>
            <person name="Li P.W."/>
            <person name="Adams M.D."/>
            <person name="Amanatides P.G."/>
            <person name="Baden-Tillson H."/>
            <person name="Barnstead M."/>
            <person name="Chin S.H."/>
            <person name="Dew I."/>
            <person name="Evans C.A."/>
            <person name="Ferriera S."/>
            <person name="Flanigan M."/>
            <person name="Fosler C."/>
            <person name="Glodek A."/>
            <person name="Gu Z."/>
            <person name="Holt R.A."/>
            <person name="Jennings D."/>
            <person name="Kraft C.L."/>
            <person name="Lu F."/>
            <person name="Nguyen T."/>
            <person name="Nusskern D.R."/>
            <person name="Pfannkoch C.M."/>
            <person name="Sitter C."/>
            <person name="Sutton G.G."/>
            <person name="Venter J.C."/>
            <person name="Wang Z."/>
            <person name="Woodage T."/>
            <person name="Zheng X.H."/>
            <person name="Zhong F."/>
        </authorList>
    </citation>
    <scope>NUCLEOTIDE SEQUENCE [LARGE SCALE GENOMIC DNA]</scope>
    <source>
        <strain>BN</strain>
        <strain evidence="2">Sprague-Dawley</strain>
    </source>
</reference>
<name>A6KF79_RAT</name>
<gene>
    <name evidence="1" type="ORF">rCG_35631</name>
</gene>
<organism evidence="1 2">
    <name type="scientific">Rattus norvegicus</name>
    <name type="common">Rat</name>
    <dbReference type="NCBI Taxonomy" id="10116"/>
    <lineage>
        <taxon>Eukaryota</taxon>
        <taxon>Metazoa</taxon>
        <taxon>Chordata</taxon>
        <taxon>Craniata</taxon>
        <taxon>Vertebrata</taxon>
        <taxon>Euteleostomi</taxon>
        <taxon>Mammalia</taxon>
        <taxon>Eutheria</taxon>
        <taxon>Euarchontoglires</taxon>
        <taxon>Glires</taxon>
        <taxon>Rodentia</taxon>
        <taxon>Myomorpha</taxon>
        <taxon>Muroidea</taxon>
        <taxon>Muridae</taxon>
        <taxon>Murinae</taxon>
        <taxon>Rattus</taxon>
    </lineage>
</organism>
<evidence type="ECO:0000313" key="2">
    <source>
        <dbReference type="Proteomes" id="UP000234681"/>
    </source>
</evidence>
<sequence>MSLWRYPLESVYHASQRPLGLVLLGTAEEFSLGYKLLVYRVSVSTLTCILSAKYCYHTKCG</sequence>